<accession>A0A0F9J2K3</accession>
<organism evidence="1">
    <name type="scientific">marine sediment metagenome</name>
    <dbReference type="NCBI Taxonomy" id="412755"/>
    <lineage>
        <taxon>unclassified sequences</taxon>
        <taxon>metagenomes</taxon>
        <taxon>ecological metagenomes</taxon>
    </lineage>
</organism>
<comment type="caution">
    <text evidence="1">The sequence shown here is derived from an EMBL/GenBank/DDBJ whole genome shotgun (WGS) entry which is preliminary data.</text>
</comment>
<feature type="non-terminal residue" evidence="1">
    <location>
        <position position="1"/>
    </location>
</feature>
<protein>
    <submittedName>
        <fullName evidence="1">Uncharacterized protein</fullName>
    </submittedName>
</protein>
<dbReference type="EMBL" id="LAZR01019203">
    <property type="protein sequence ID" value="KKL93387.1"/>
    <property type="molecule type" value="Genomic_DNA"/>
</dbReference>
<sequence length="21" mass="2427">GRDLEFGSTFEISGHYFETYA</sequence>
<evidence type="ECO:0000313" key="1">
    <source>
        <dbReference type="EMBL" id="KKL93387.1"/>
    </source>
</evidence>
<name>A0A0F9J2K3_9ZZZZ</name>
<dbReference type="AlphaFoldDB" id="A0A0F9J2K3"/>
<proteinExistence type="predicted"/>
<gene>
    <name evidence="1" type="ORF">LCGC14_1875280</name>
</gene>
<reference evidence="1" key="1">
    <citation type="journal article" date="2015" name="Nature">
        <title>Complex archaea that bridge the gap between prokaryotes and eukaryotes.</title>
        <authorList>
            <person name="Spang A."/>
            <person name="Saw J.H."/>
            <person name="Jorgensen S.L."/>
            <person name="Zaremba-Niedzwiedzka K."/>
            <person name="Martijn J."/>
            <person name="Lind A.E."/>
            <person name="van Eijk R."/>
            <person name="Schleper C."/>
            <person name="Guy L."/>
            <person name="Ettema T.J."/>
        </authorList>
    </citation>
    <scope>NUCLEOTIDE SEQUENCE</scope>
</reference>